<feature type="transmembrane region" description="Helical" evidence="1">
    <location>
        <begin position="14"/>
        <end position="35"/>
    </location>
</feature>
<evidence type="ECO:0000256" key="1">
    <source>
        <dbReference type="SAM" id="Phobius"/>
    </source>
</evidence>
<dbReference type="Proteomes" id="UP000230776">
    <property type="component" value="Unassembled WGS sequence"/>
</dbReference>
<proteinExistence type="predicted"/>
<protein>
    <submittedName>
        <fullName evidence="2">Uncharacterized protein</fullName>
    </submittedName>
</protein>
<organism evidence="2 3">
    <name type="scientific">Candidatus Colwellbacteria bacterium CG10_big_fil_rev_8_21_14_0_10_41_28</name>
    <dbReference type="NCBI Taxonomy" id="1974539"/>
    <lineage>
        <taxon>Bacteria</taxon>
        <taxon>Candidatus Colwelliibacteriota</taxon>
    </lineage>
</organism>
<comment type="caution">
    <text evidence="2">The sequence shown here is derived from an EMBL/GenBank/DDBJ whole genome shotgun (WGS) entry which is preliminary data.</text>
</comment>
<gene>
    <name evidence="2" type="ORF">COT88_00340</name>
</gene>
<accession>A0A2H0VK24</accession>
<sequence length="96" mass="10688">MAFEVEQKSNTKNIFGVMGIVIAVFVVIGGLYLVFFSSPVQEEQVVPTGFSRVNQLSQVNLNVSQFNEDSIYKSLKLIADDLVVEEQGRDNPFAPF</sequence>
<dbReference type="EMBL" id="PFAG01000004">
    <property type="protein sequence ID" value="PIR98660.1"/>
    <property type="molecule type" value="Genomic_DNA"/>
</dbReference>
<keyword evidence="1" id="KW-1133">Transmembrane helix</keyword>
<name>A0A2H0VK24_9BACT</name>
<keyword evidence="1" id="KW-0472">Membrane</keyword>
<keyword evidence="1" id="KW-0812">Transmembrane</keyword>
<evidence type="ECO:0000313" key="2">
    <source>
        <dbReference type="EMBL" id="PIR98660.1"/>
    </source>
</evidence>
<dbReference type="AlphaFoldDB" id="A0A2H0VK24"/>
<evidence type="ECO:0000313" key="3">
    <source>
        <dbReference type="Proteomes" id="UP000230776"/>
    </source>
</evidence>
<reference evidence="3" key="1">
    <citation type="submission" date="2017-09" db="EMBL/GenBank/DDBJ databases">
        <title>Depth-based differentiation of microbial function through sediment-hosted aquifers and enrichment of novel symbionts in the deep terrestrial subsurface.</title>
        <authorList>
            <person name="Probst A.J."/>
            <person name="Ladd B."/>
            <person name="Jarett J.K."/>
            <person name="Geller-Mcgrath D.E."/>
            <person name="Sieber C.M.K."/>
            <person name="Emerson J.B."/>
            <person name="Anantharaman K."/>
            <person name="Thomas B.C."/>
            <person name="Malmstrom R."/>
            <person name="Stieglmeier M."/>
            <person name="Klingl A."/>
            <person name="Woyke T."/>
            <person name="Ryan C.M."/>
            <person name="Banfield J.F."/>
        </authorList>
    </citation>
    <scope>NUCLEOTIDE SEQUENCE [LARGE SCALE GENOMIC DNA]</scope>
</reference>